<evidence type="ECO:0000256" key="8">
    <source>
        <dbReference type="ARBA" id="ARBA00022807"/>
    </source>
</evidence>
<dbReference type="EC" id="3.4.22.1" evidence="3"/>
<feature type="domain" description="Peptidase C1A papain C-terminal" evidence="12">
    <location>
        <begin position="79"/>
        <end position="328"/>
    </location>
</feature>
<accession>A0AAV1NSY7</accession>
<evidence type="ECO:0000256" key="11">
    <source>
        <dbReference type="SAM" id="SignalP"/>
    </source>
</evidence>
<evidence type="ECO:0000256" key="4">
    <source>
        <dbReference type="ARBA" id="ARBA00015559"/>
    </source>
</evidence>
<keyword evidence="6 11" id="KW-0732">Signal</keyword>
<keyword evidence="9" id="KW-0865">Zymogen</keyword>
<protein>
    <recommendedName>
        <fullName evidence="4">Cathepsin B</fullName>
        <ecNumber evidence="3">3.4.22.1</ecNumber>
    </recommendedName>
</protein>
<dbReference type="InterPro" id="IPR012599">
    <property type="entry name" value="Propeptide_C1A"/>
</dbReference>
<evidence type="ECO:0000256" key="6">
    <source>
        <dbReference type="ARBA" id="ARBA00022729"/>
    </source>
</evidence>
<dbReference type="SUPFAM" id="SSF54001">
    <property type="entry name" value="Cysteine proteinases"/>
    <property type="match status" value="1"/>
</dbReference>
<dbReference type="PANTHER" id="PTHR12411">
    <property type="entry name" value="CYSTEINE PROTEASE FAMILY C1-RELATED"/>
    <property type="match status" value="1"/>
</dbReference>
<feature type="chain" id="PRO_5043651314" description="Cathepsin B" evidence="11">
    <location>
        <begin position="19"/>
        <end position="549"/>
    </location>
</feature>
<evidence type="ECO:0000256" key="9">
    <source>
        <dbReference type="ARBA" id="ARBA00023145"/>
    </source>
</evidence>
<dbReference type="InterPro" id="IPR025661">
    <property type="entry name" value="Pept_asp_AS"/>
</dbReference>
<dbReference type="InterPro" id="IPR025660">
    <property type="entry name" value="Pept_his_AS"/>
</dbReference>
<keyword evidence="10" id="KW-1015">Disulfide bond</keyword>
<dbReference type="AlphaFoldDB" id="A0AAV1NSY7"/>
<dbReference type="FunFam" id="3.90.70.10:FF:000031">
    <property type="entry name" value="Cathepsin B"/>
    <property type="match status" value="1"/>
</dbReference>
<dbReference type="PRINTS" id="PR00705">
    <property type="entry name" value="PAPAIN"/>
</dbReference>
<dbReference type="InterPro" id="IPR038765">
    <property type="entry name" value="Papain-like_cys_pep_sf"/>
</dbReference>
<dbReference type="Gene3D" id="3.90.70.10">
    <property type="entry name" value="Cysteine proteinases"/>
    <property type="match status" value="1"/>
</dbReference>
<evidence type="ECO:0000313" key="14">
    <source>
        <dbReference type="Proteomes" id="UP001314229"/>
    </source>
</evidence>
<dbReference type="Pfam" id="PF08127">
    <property type="entry name" value="Propeptide_C1"/>
    <property type="match status" value="1"/>
</dbReference>
<dbReference type="PROSITE" id="PS00639">
    <property type="entry name" value="THIOL_PROTEASE_HIS"/>
    <property type="match status" value="1"/>
</dbReference>
<keyword evidence="5" id="KW-0645">Protease</keyword>
<dbReference type="GO" id="GO:0004197">
    <property type="term" value="F:cysteine-type endopeptidase activity"/>
    <property type="evidence" value="ECO:0007669"/>
    <property type="project" value="UniProtKB-EC"/>
</dbReference>
<evidence type="ECO:0000256" key="5">
    <source>
        <dbReference type="ARBA" id="ARBA00022670"/>
    </source>
</evidence>
<name>A0AAV1NSY7_SCOSC</name>
<comment type="caution">
    <text evidence="13">The sequence shown here is derived from an EMBL/GenBank/DDBJ whole genome shotgun (WGS) entry which is preliminary data.</text>
</comment>
<evidence type="ECO:0000256" key="3">
    <source>
        <dbReference type="ARBA" id="ARBA00012537"/>
    </source>
</evidence>
<evidence type="ECO:0000256" key="7">
    <source>
        <dbReference type="ARBA" id="ARBA00022801"/>
    </source>
</evidence>
<dbReference type="PROSITE" id="PS00640">
    <property type="entry name" value="THIOL_PROTEASE_ASN"/>
    <property type="match status" value="1"/>
</dbReference>
<dbReference type="Proteomes" id="UP001314229">
    <property type="component" value="Unassembled WGS sequence"/>
</dbReference>
<dbReference type="InterPro" id="IPR013128">
    <property type="entry name" value="Peptidase_C1A"/>
</dbReference>
<evidence type="ECO:0000256" key="10">
    <source>
        <dbReference type="ARBA" id="ARBA00023157"/>
    </source>
</evidence>
<dbReference type="CDD" id="cd02620">
    <property type="entry name" value="Peptidase_C1A_CathepsinB"/>
    <property type="match status" value="1"/>
</dbReference>
<evidence type="ECO:0000256" key="1">
    <source>
        <dbReference type="ARBA" id="ARBA00001754"/>
    </source>
</evidence>
<organism evidence="13 14">
    <name type="scientific">Scomber scombrus</name>
    <name type="common">Atlantic mackerel</name>
    <name type="synonym">Scomber vernalis</name>
    <dbReference type="NCBI Taxonomy" id="13677"/>
    <lineage>
        <taxon>Eukaryota</taxon>
        <taxon>Metazoa</taxon>
        <taxon>Chordata</taxon>
        <taxon>Craniata</taxon>
        <taxon>Vertebrata</taxon>
        <taxon>Euteleostomi</taxon>
        <taxon>Actinopterygii</taxon>
        <taxon>Neopterygii</taxon>
        <taxon>Teleostei</taxon>
        <taxon>Neoteleostei</taxon>
        <taxon>Acanthomorphata</taxon>
        <taxon>Pelagiaria</taxon>
        <taxon>Scombriformes</taxon>
        <taxon>Scombridae</taxon>
        <taxon>Scomber</taxon>
    </lineage>
</organism>
<evidence type="ECO:0000256" key="2">
    <source>
        <dbReference type="ARBA" id="ARBA00008455"/>
    </source>
</evidence>
<evidence type="ECO:0000313" key="13">
    <source>
        <dbReference type="EMBL" id="CAK6962308.1"/>
    </source>
</evidence>
<keyword evidence="14" id="KW-1185">Reference proteome</keyword>
<evidence type="ECO:0000259" key="12">
    <source>
        <dbReference type="SMART" id="SM00645"/>
    </source>
</evidence>
<feature type="signal peptide" evidence="11">
    <location>
        <begin position="1"/>
        <end position="18"/>
    </location>
</feature>
<comment type="catalytic activity">
    <reaction evidence="1">
        <text>Hydrolysis of proteins with broad specificity for peptide bonds. Preferentially cleaves -Arg-Arg-|-Xaa bonds in small molecule substrates (thus differing from cathepsin L). In addition to being an endopeptidase, shows peptidyl-dipeptidase activity, liberating C-terminal dipeptides.</text>
        <dbReference type="EC" id="3.4.22.1"/>
    </reaction>
</comment>
<dbReference type="SMART" id="SM00645">
    <property type="entry name" value="Pept_C1"/>
    <property type="match status" value="1"/>
</dbReference>
<comment type="similarity">
    <text evidence="2">Belongs to the peptidase C1 family.</text>
</comment>
<dbReference type="GO" id="GO:0006508">
    <property type="term" value="P:proteolysis"/>
    <property type="evidence" value="ECO:0007669"/>
    <property type="project" value="UniProtKB-KW"/>
</dbReference>
<dbReference type="Pfam" id="PF00112">
    <property type="entry name" value="Peptidase_C1"/>
    <property type="match status" value="1"/>
</dbReference>
<keyword evidence="8" id="KW-0788">Thiol protease</keyword>
<dbReference type="EMBL" id="CAWUFR010000056">
    <property type="protein sequence ID" value="CAK6962308.1"/>
    <property type="molecule type" value="Genomic_DNA"/>
</dbReference>
<reference evidence="13 14" key="1">
    <citation type="submission" date="2024-01" db="EMBL/GenBank/DDBJ databases">
        <authorList>
            <person name="Alioto T."/>
            <person name="Alioto T."/>
            <person name="Gomez Garrido J."/>
        </authorList>
    </citation>
    <scope>NUCLEOTIDE SEQUENCE [LARGE SCALE GENOMIC DNA]</scope>
</reference>
<gene>
    <name evidence="13" type="ORF">FSCOSCO3_A032617</name>
</gene>
<keyword evidence="7" id="KW-0378">Hydrolase</keyword>
<dbReference type="PROSITE" id="PS00139">
    <property type="entry name" value="THIOL_PROTEASE_CYS"/>
    <property type="match status" value="1"/>
</dbReference>
<sequence length="549" mass="59899">MYRLTLLCAIVTVSIASAQPHLHLLSSEMVNFINKANTTWKAGQNFHNVDMSYVKGLCGTILNGPKLPEVLHNIEGINLPDSFDSRKQWPNCPTIQQIRDQGSCGSCWAFGAAEAISDRLCIHSSSKVSLEISAEDLLTCCDECGMGCSGGFPSAAWEFWVKKGLVTGGLYNSKVGCRPYTIAPCEHHVNGTRPPCQGEQDTPKCVQLCIDGYSPSYQKDKHLGRRSYAVPSQQEQIMTELYKNGPVEAAFSVYSDFLLYKTGVYQHVTGEMLGGHAIKILGWGEENGTPYWLAANSWNSDWGDKGFFKIKRGNDECGIESEMWLYPPGGGGVGRAEQLLCEGCTTASIHRRDPTTERHGGFNLLRFRPGPVHPSLDDLVVPGSPGSTISIPNLVRTPDRHSPLQLRAPELKRSASLSLPVAWITGARHRTRQAAPTLTGLLTAAHVTSPRDPTTERHGGFDLLRFRPGPVHPSLDDLVVPGSPRSTISIPNLVRTPDRHSPLQLRAPELKRSASLSLPVAWITGARHRTRQAAPTLTGVLTAAHVTSP</sequence>
<proteinExistence type="inferred from homology"/>
<dbReference type="InterPro" id="IPR000668">
    <property type="entry name" value="Peptidase_C1A_C"/>
</dbReference>
<dbReference type="InterPro" id="IPR000169">
    <property type="entry name" value="Pept_cys_AS"/>
</dbReference>